<organism evidence="5 6">
    <name type="scientific">Oleidesulfovibrio alaskensis (strain ATCC BAA-1058 / DSM 17464 / G20)</name>
    <name type="common">Desulfovibrio alaskensis</name>
    <dbReference type="NCBI Taxonomy" id="207559"/>
    <lineage>
        <taxon>Bacteria</taxon>
        <taxon>Pseudomonadati</taxon>
        <taxon>Thermodesulfobacteriota</taxon>
        <taxon>Desulfovibrionia</taxon>
        <taxon>Desulfovibrionales</taxon>
        <taxon>Desulfovibrionaceae</taxon>
        <taxon>Oleidesulfovibrio</taxon>
    </lineage>
</organism>
<dbReference type="AlphaFoldDB" id="Q317A9"/>
<feature type="signal peptide" evidence="2">
    <location>
        <begin position="1"/>
        <end position="24"/>
    </location>
</feature>
<dbReference type="SUPFAM" id="SSF53850">
    <property type="entry name" value="Periplasmic binding protein-like II"/>
    <property type="match status" value="1"/>
</dbReference>
<evidence type="ECO:0000256" key="2">
    <source>
        <dbReference type="SAM" id="SignalP"/>
    </source>
</evidence>
<feature type="domain" description="Ionotropic glutamate receptor C-terminal" evidence="4">
    <location>
        <begin position="27"/>
        <end position="249"/>
    </location>
</feature>
<dbReference type="EMBL" id="CP000112">
    <property type="protein sequence ID" value="ABB36987.1"/>
    <property type="molecule type" value="Genomic_DNA"/>
</dbReference>
<evidence type="ECO:0000259" key="3">
    <source>
        <dbReference type="SMART" id="SM00062"/>
    </source>
</evidence>
<dbReference type="SMART" id="SM00079">
    <property type="entry name" value="PBPe"/>
    <property type="match status" value="1"/>
</dbReference>
<dbReference type="HOGENOM" id="CLU_019602_18_2_7"/>
<dbReference type="CDD" id="cd13530">
    <property type="entry name" value="PBP2_peptides_like"/>
    <property type="match status" value="1"/>
</dbReference>
<dbReference type="RefSeq" id="WP_011366347.1">
    <property type="nucleotide sequence ID" value="NC_007519.1"/>
</dbReference>
<evidence type="ECO:0000256" key="1">
    <source>
        <dbReference type="ARBA" id="ARBA00022729"/>
    </source>
</evidence>
<dbReference type="PANTHER" id="PTHR35936:SF17">
    <property type="entry name" value="ARGININE-BINDING EXTRACELLULAR PROTEIN ARTP"/>
    <property type="match status" value="1"/>
</dbReference>
<dbReference type="SMART" id="SM00062">
    <property type="entry name" value="PBPb"/>
    <property type="match status" value="1"/>
</dbReference>
<dbReference type="Proteomes" id="UP000002710">
    <property type="component" value="Chromosome"/>
</dbReference>
<feature type="chain" id="PRO_5004219823" evidence="2">
    <location>
        <begin position="25"/>
        <end position="251"/>
    </location>
</feature>
<dbReference type="GO" id="GO:0015276">
    <property type="term" value="F:ligand-gated monoatomic ion channel activity"/>
    <property type="evidence" value="ECO:0007669"/>
    <property type="project" value="InterPro"/>
</dbReference>
<gene>
    <name evidence="5" type="ordered locus">Dde_0186</name>
</gene>
<protein>
    <submittedName>
        <fullName evidence="5">ABC-type transporter, periplasmic subunit family 3</fullName>
    </submittedName>
</protein>
<sequence length="251" mass="27741">MLRKFTIMAAVLALSLAFAGTAFAGKTLINGIDANYPPFAYVDKDGKPAGFDVDAMEWIAAKMGFTVKHKPMEWSTIVQSLVSKKIDMVCSGMSITEERARQVSFSDPYWTVAQVFIAKKGSGLTVEQVFTGGKKLGVQSGTSEADWLDKEKPNKPEWNYTVRFYDSAPLAIEDVINGRIDAAAMDIAPAQDAQRVKPIEVVGSFTDPEYFGIAVRKEDKELLETINKGLALLKADPYWEELKAKYLGEKH</sequence>
<dbReference type="KEGG" id="dde:Dde_0186"/>
<dbReference type="PANTHER" id="PTHR35936">
    <property type="entry name" value="MEMBRANE-BOUND LYTIC MUREIN TRANSGLYCOSYLASE F"/>
    <property type="match status" value="1"/>
</dbReference>
<keyword evidence="6" id="KW-1185">Reference proteome</keyword>
<keyword evidence="1 2" id="KW-0732">Signal</keyword>
<dbReference type="InterPro" id="IPR001638">
    <property type="entry name" value="Solute-binding_3/MltF_N"/>
</dbReference>
<dbReference type="Pfam" id="PF00497">
    <property type="entry name" value="SBP_bac_3"/>
    <property type="match status" value="1"/>
</dbReference>
<dbReference type="eggNOG" id="COG0834">
    <property type="taxonomic scope" value="Bacteria"/>
</dbReference>
<evidence type="ECO:0000313" key="5">
    <source>
        <dbReference type="EMBL" id="ABB36987.1"/>
    </source>
</evidence>
<accession>Q317A9</accession>
<feature type="domain" description="Solute-binding protein family 3/N-terminal" evidence="3">
    <location>
        <begin position="27"/>
        <end position="250"/>
    </location>
</feature>
<name>Q317A9_OLEA2</name>
<dbReference type="GO" id="GO:0016020">
    <property type="term" value="C:membrane"/>
    <property type="evidence" value="ECO:0007669"/>
    <property type="project" value="InterPro"/>
</dbReference>
<dbReference type="InterPro" id="IPR001320">
    <property type="entry name" value="Iontro_rcpt_C"/>
</dbReference>
<dbReference type="Gene3D" id="3.40.190.10">
    <property type="entry name" value="Periplasmic binding protein-like II"/>
    <property type="match status" value="2"/>
</dbReference>
<proteinExistence type="predicted"/>
<evidence type="ECO:0000259" key="4">
    <source>
        <dbReference type="SMART" id="SM00079"/>
    </source>
</evidence>
<evidence type="ECO:0000313" key="6">
    <source>
        <dbReference type="Proteomes" id="UP000002710"/>
    </source>
</evidence>
<reference evidence="5 6" key="1">
    <citation type="journal article" date="2011" name="J. Bacteriol.">
        <title>Complete genome sequence and updated annotation of Desulfovibrio alaskensis G20.</title>
        <authorList>
            <person name="Hauser L.J."/>
            <person name="Land M.L."/>
            <person name="Brown S.D."/>
            <person name="Larimer F."/>
            <person name="Keller K.L."/>
            <person name="Rapp-Giles B.J."/>
            <person name="Price M.N."/>
            <person name="Lin M."/>
            <person name="Bruce D.C."/>
            <person name="Detter J.C."/>
            <person name="Tapia R."/>
            <person name="Han C.S."/>
            <person name="Goodwin L.A."/>
            <person name="Cheng J.F."/>
            <person name="Pitluck S."/>
            <person name="Copeland A."/>
            <person name="Lucas S."/>
            <person name="Nolan M."/>
            <person name="Lapidus A.L."/>
            <person name="Palumbo A.V."/>
            <person name="Wall J.D."/>
        </authorList>
    </citation>
    <scope>NUCLEOTIDE SEQUENCE [LARGE SCALE GENOMIC DNA]</scope>
    <source>
        <strain evidence="6">ATCC BAA 1058 / DSM 17464 / G20</strain>
    </source>
</reference>
<dbReference type="STRING" id="207559.Dde_0186"/>